<name>A0ABY4I942_CHIFI</name>
<dbReference type="RefSeq" id="WP_247814260.1">
    <property type="nucleotide sequence ID" value="NZ_CP095855.1"/>
</dbReference>
<accession>A0ABY4I942</accession>
<dbReference type="Proteomes" id="UP000830198">
    <property type="component" value="Chromosome"/>
</dbReference>
<evidence type="ECO:0000313" key="1">
    <source>
        <dbReference type="EMBL" id="UPK72178.1"/>
    </source>
</evidence>
<dbReference type="EMBL" id="CP095855">
    <property type="protein sequence ID" value="UPK72178.1"/>
    <property type="molecule type" value="Genomic_DNA"/>
</dbReference>
<evidence type="ECO:0000313" key="2">
    <source>
        <dbReference type="Proteomes" id="UP000830198"/>
    </source>
</evidence>
<reference evidence="1 2" key="1">
    <citation type="submission" date="2022-04" db="EMBL/GenBank/DDBJ databases">
        <title>The arsenic-methylating capacity of Chitinophaga filiformis YT5 during chitin decomposition.</title>
        <authorList>
            <person name="Chen G."/>
            <person name="Liang Y."/>
        </authorList>
    </citation>
    <scope>NUCLEOTIDE SEQUENCE [LARGE SCALE GENOMIC DNA]</scope>
    <source>
        <strain evidence="1 2">YT5</strain>
    </source>
</reference>
<keyword evidence="2" id="KW-1185">Reference proteome</keyword>
<gene>
    <name evidence="1" type="ORF">MYF79_12870</name>
</gene>
<protein>
    <recommendedName>
        <fullName evidence="3">GLPGLI family protein</fullName>
    </recommendedName>
</protein>
<evidence type="ECO:0008006" key="3">
    <source>
        <dbReference type="Google" id="ProtNLM"/>
    </source>
</evidence>
<sequence>MYFARTSFITSESQAISLTLDTLSENDIQGQIAGLQLPDFFSKVNKTDAPAKRQALIQEAQRVQAMKAYCDCMNTDTGKVSIYPVK</sequence>
<proteinExistence type="predicted"/>
<organism evidence="1 2">
    <name type="scientific">Chitinophaga filiformis</name>
    <name type="common">Myxococcus filiformis</name>
    <name type="synonym">Flexibacter filiformis</name>
    <dbReference type="NCBI Taxonomy" id="104663"/>
    <lineage>
        <taxon>Bacteria</taxon>
        <taxon>Pseudomonadati</taxon>
        <taxon>Bacteroidota</taxon>
        <taxon>Chitinophagia</taxon>
        <taxon>Chitinophagales</taxon>
        <taxon>Chitinophagaceae</taxon>
        <taxon>Chitinophaga</taxon>
    </lineage>
</organism>